<dbReference type="InterPro" id="IPR036249">
    <property type="entry name" value="Thioredoxin-like_sf"/>
</dbReference>
<keyword evidence="2" id="KW-1185">Reference proteome</keyword>
<dbReference type="SUPFAM" id="SSF52833">
    <property type="entry name" value="Thioredoxin-like"/>
    <property type="match status" value="1"/>
</dbReference>
<proteinExistence type="predicted"/>
<dbReference type="Proteomes" id="UP000273643">
    <property type="component" value="Unassembled WGS sequence"/>
</dbReference>
<name>A0A3N1NY46_9GAMM</name>
<evidence type="ECO:0000313" key="2">
    <source>
        <dbReference type="Proteomes" id="UP000273643"/>
    </source>
</evidence>
<dbReference type="InterPro" id="IPR052565">
    <property type="entry name" value="Glutaredoxin-like_YDR286C"/>
</dbReference>
<organism evidence="1 2">
    <name type="scientific">Marinimicrobium koreense</name>
    <dbReference type="NCBI Taxonomy" id="306545"/>
    <lineage>
        <taxon>Bacteria</taxon>
        <taxon>Pseudomonadati</taxon>
        <taxon>Pseudomonadota</taxon>
        <taxon>Gammaproteobacteria</taxon>
        <taxon>Cellvibrionales</taxon>
        <taxon>Cellvibrionaceae</taxon>
        <taxon>Marinimicrobium</taxon>
    </lineage>
</organism>
<dbReference type="PANTHER" id="PTHR33558:SF1">
    <property type="entry name" value="GLUTAREDOXIN-LIKE PROTEIN C5ORF63 HOMOLOG"/>
    <property type="match status" value="1"/>
</dbReference>
<dbReference type="EMBL" id="RJUK01000001">
    <property type="protein sequence ID" value="ROQ20331.1"/>
    <property type="molecule type" value="Genomic_DNA"/>
</dbReference>
<sequence length="81" mass="8841">MSEPVLILYTTLGCHLCEQAKDELWPALTQTGWRLEEVDIADSDSLMARYGTRIPVVARSDSGAELGWPFSSGEVTGLLEG</sequence>
<dbReference type="PANTHER" id="PTHR33558">
    <property type="entry name" value="GLUTAREDOXIN-LIKE PROTEIN C5ORF63 HOMOLOG"/>
    <property type="match status" value="1"/>
</dbReference>
<dbReference type="AlphaFoldDB" id="A0A3N1NY46"/>
<dbReference type="RefSeq" id="WP_211331041.1">
    <property type="nucleotide sequence ID" value="NZ_JBHYFO010000002.1"/>
</dbReference>
<accession>A0A3N1NY46</accession>
<reference evidence="1 2" key="1">
    <citation type="submission" date="2018-11" db="EMBL/GenBank/DDBJ databases">
        <title>Genomic Encyclopedia of Type Strains, Phase IV (KMG-IV): sequencing the most valuable type-strain genomes for metagenomic binning, comparative biology and taxonomic classification.</title>
        <authorList>
            <person name="Goeker M."/>
        </authorList>
    </citation>
    <scope>NUCLEOTIDE SEQUENCE [LARGE SCALE GENOMIC DNA]</scope>
    <source>
        <strain evidence="1 2">DSM 16974</strain>
    </source>
</reference>
<dbReference type="Pfam" id="PF05768">
    <property type="entry name" value="Glrx-like"/>
    <property type="match status" value="1"/>
</dbReference>
<dbReference type="InterPro" id="IPR008554">
    <property type="entry name" value="Glutaredoxin-like"/>
</dbReference>
<protein>
    <submittedName>
        <fullName evidence="1">Glutaredoxin-like protein DUF836</fullName>
    </submittedName>
</protein>
<comment type="caution">
    <text evidence="1">The sequence shown here is derived from an EMBL/GenBank/DDBJ whole genome shotgun (WGS) entry which is preliminary data.</text>
</comment>
<dbReference type="Gene3D" id="3.40.30.10">
    <property type="entry name" value="Glutaredoxin"/>
    <property type="match status" value="1"/>
</dbReference>
<gene>
    <name evidence="1" type="ORF">EDC38_0932</name>
</gene>
<evidence type="ECO:0000313" key="1">
    <source>
        <dbReference type="EMBL" id="ROQ20331.1"/>
    </source>
</evidence>